<name>A0A6G0HGP3_LARCR</name>
<reference evidence="3 4" key="1">
    <citation type="submission" date="2019-07" db="EMBL/GenBank/DDBJ databases">
        <title>Chromosome genome assembly for large yellow croaker.</title>
        <authorList>
            <person name="Xiao S."/>
        </authorList>
    </citation>
    <scope>NUCLEOTIDE SEQUENCE [LARGE SCALE GENOMIC DNA]</scope>
    <source>
        <strain evidence="3">JMULYC20181020</strain>
        <tissue evidence="3">Muscle</tissue>
    </source>
</reference>
<feature type="coiled-coil region" evidence="1">
    <location>
        <begin position="412"/>
        <end position="439"/>
    </location>
</feature>
<dbReference type="AlphaFoldDB" id="A0A6G0HGP3"/>
<evidence type="ECO:0000313" key="4">
    <source>
        <dbReference type="Proteomes" id="UP000424527"/>
    </source>
</evidence>
<organism evidence="3 4">
    <name type="scientific">Larimichthys crocea</name>
    <name type="common">Large yellow croaker</name>
    <name type="synonym">Pseudosciaena crocea</name>
    <dbReference type="NCBI Taxonomy" id="215358"/>
    <lineage>
        <taxon>Eukaryota</taxon>
        <taxon>Metazoa</taxon>
        <taxon>Chordata</taxon>
        <taxon>Craniata</taxon>
        <taxon>Vertebrata</taxon>
        <taxon>Euteleostomi</taxon>
        <taxon>Actinopterygii</taxon>
        <taxon>Neopterygii</taxon>
        <taxon>Teleostei</taxon>
        <taxon>Neoteleostei</taxon>
        <taxon>Acanthomorphata</taxon>
        <taxon>Eupercaria</taxon>
        <taxon>Sciaenidae</taxon>
        <taxon>Larimichthys</taxon>
    </lineage>
</organism>
<evidence type="ECO:0000313" key="3">
    <source>
        <dbReference type="EMBL" id="KAE8278192.1"/>
    </source>
</evidence>
<accession>A0A6G0HGP3</accession>
<evidence type="ECO:0000256" key="1">
    <source>
        <dbReference type="SAM" id="Coils"/>
    </source>
</evidence>
<protein>
    <recommendedName>
        <fullName evidence="5">Synaptonemal complex protein 1</fullName>
    </recommendedName>
</protein>
<sequence>MVLPDIYSKNTRGTALPRNNKNISSPAVDTFLGAPKFDKKRQVKKEKKTKFQKDVQEKYIPFSELQESVRSRNLFLTPDDRSSEVSKEDIQYDFPRTTDKLADRSYTEARFLKNRKIEEEIKYDVQDILIEEPEEQHFVSSRDKYHPYSMTEYKEPLGLQEDSNELLKCQDALEKSLKREMEGITKVEQALGKEKETADSLEKATEREEITKASLEEALKMKDKTKASLEEALKMKDKTKASLKEALKREDKTKASLKEALKKEQRAKTSLDEAMKNKERAITSLEEALEREESLKTSLEEALKREESLKTSLEEALKREESLKTSLEEALKREESLKTSHEEVLEKERSKAQHIKALEQKEKHALKKTMKKMQAENTDLCVKTDSMKAQVADLKKSQKSLLGTHKKQKCTIADLTAELEERKKLMIKLQNDLEASARQHEKELSERDVVNCAEVKALNERVVKEQEKNLEKDSEIQSLHFNIQTLRMNVDVKDSIVSTLQENVSQQASDLKEERAKNCDLKRDCETAVSQWKKDQEKLDHLIQENRKQASALNQMQLHQKKYQEDGEACRRLEEAIHTEKARFSEACEKIQMQEDKLAEKTLALEKSLAAEKLLRSSLRSEKKHYKQMLLQKQDSADPQTFLRNQLREVSANSEHLMYDMETLRMENADIRVKFNATETQYRSLSEQYQEMITNKNKTISENQHTIAVLQCMLCHQLFPPIRLTEENKEKKEEKDVTGVTPCSTAHCTDKLSTLLQGTSSLQTEGTTLPHHSLQSLLQGVGPKRFNGHHSRARSIIKRAFGMMKTRFWAIFL</sequence>
<gene>
    <name evidence="3" type="ORF">D5F01_LYC23743</name>
</gene>
<comment type="caution">
    <text evidence="3">The sequence shown here is derived from an EMBL/GenBank/DDBJ whole genome shotgun (WGS) entry which is preliminary data.</text>
</comment>
<dbReference type="EMBL" id="REGW02000028">
    <property type="protein sequence ID" value="KAE8278192.1"/>
    <property type="molecule type" value="Genomic_DNA"/>
</dbReference>
<keyword evidence="1" id="KW-0175">Coiled coil</keyword>
<evidence type="ECO:0000256" key="2">
    <source>
        <dbReference type="SAM" id="MobiDB-lite"/>
    </source>
</evidence>
<proteinExistence type="predicted"/>
<feature type="compositionally biased region" description="Polar residues" evidence="2">
    <location>
        <begin position="8"/>
        <end position="22"/>
    </location>
</feature>
<dbReference type="Proteomes" id="UP000424527">
    <property type="component" value="Unassembled WGS sequence"/>
</dbReference>
<keyword evidence="4" id="KW-1185">Reference proteome</keyword>
<feature type="region of interest" description="Disordered" evidence="2">
    <location>
        <begin position="249"/>
        <end position="271"/>
    </location>
</feature>
<feature type="region of interest" description="Disordered" evidence="2">
    <location>
        <begin position="1"/>
        <end position="22"/>
    </location>
</feature>
<evidence type="ECO:0008006" key="5">
    <source>
        <dbReference type="Google" id="ProtNLM"/>
    </source>
</evidence>